<sequence length="334" mass="37409">MLYCWRISLLLITSNPALLALLTKLITKRLFKSPFKVKLKYYKGMKDENISEVKLVDLHSHTTASDGQLTPSELIERAISKGVQVFAITDHDTTDGLAEAHQYNNNHETPLELINGVEISTRWNSFDIHIVALNIDIENQTMVDFLSHQRELRATRAFEIGERLAKAGIEGAYEGAKFYAGDAAISRGHYARWLAEKGYATTTANVFKKYLARGKTGYAPNNWGDMASAIDIIHQAGGVAVLAHPSGYKLSAKWLKRLVREFKEAGGDAIEVVLGQQTIEDRNNLIALTVLNNLMCSLGSDFHFPGSWIELGKNMFQPQGVNWVWQSDKWKEAQ</sequence>
<dbReference type="InterPro" id="IPR052018">
    <property type="entry name" value="PHP_domain"/>
</dbReference>
<dbReference type="eggNOG" id="COG0613">
    <property type="taxonomic scope" value="Bacteria"/>
</dbReference>
<evidence type="ECO:0000259" key="1">
    <source>
        <dbReference type="SMART" id="SM00481"/>
    </source>
</evidence>
<keyword evidence="3" id="KW-1185">Reference proteome</keyword>
<dbReference type="Proteomes" id="UP000000753">
    <property type="component" value="Chromosome"/>
</dbReference>
<dbReference type="CDD" id="cd07438">
    <property type="entry name" value="PHP_HisPPase_AMP"/>
    <property type="match status" value="1"/>
</dbReference>
<dbReference type="SUPFAM" id="SSF89550">
    <property type="entry name" value="PHP domain-like"/>
    <property type="match status" value="1"/>
</dbReference>
<protein>
    <submittedName>
        <fullName evidence="2">Phosphoesterase PHP, N-terminal:PHP</fullName>
    </submittedName>
</protein>
<dbReference type="InterPro" id="IPR004013">
    <property type="entry name" value="PHP_dom"/>
</dbReference>
<dbReference type="GO" id="GO:0035312">
    <property type="term" value="F:5'-3' DNA exonuclease activity"/>
    <property type="evidence" value="ECO:0007669"/>
    <property type="project" value="TreeGrafter"/>
</dbReference>
<name>B8CLN1_SHEPW</name>
<feature type="domain" description="Polymerase/histidinol phosphatase N-terminal" evidence="1">
    <location>
        <begin position="56"/>
        <end position="123"/>
    </location>
</feature>
<evidence type="ECO:0000313" key="2">
    <source>
        <dbReference type="EMBL" id="ACJ28683.1"/>
    </source>
</evidence>
<dbReference type="AlphaFoldDB" id="B8CLN1"/>
<dbReference type="InterPro" id="IPR003141">
    <property type="entry name" value="Pol/His_phosphatase_N"/>
</dbReference>
<evidence type="ECO:0000313" key="3">
    <source>
        <dbReference type="Proteomes" id="UP000000753"/>
    </source>
</evidence>
<dbReference type="Gene3D" id="1.10.150.650">
    <property type="match status" value="1"/>
</dbReference>
<dbReference type="KEGG" id="swp:swp_1925"/>
<dbReference type="Pfam" id="PF02811">
    <property type="entry name" value="PHP"/>
    <property type="match status" value="1"/>
</dbReference>
<dbReference type="STRING" id="225849.swp_1925"/>
<dbReference type="EMBL" id="CP000472">
    <property type="protein sequence ID" value="ACJ28683.1"/>
    <property type="molecule type" value="Genomic_DNA"/>
</dbReference>
<dbReference type="SMART" id="SM00481">
    <property type="entry name" value="POLIIIAc"/>
    <property type="match status" value="1"/>
</dbReference>
<dbReference type="PANTHER" id="PTHR42924">
    <property type="entry name" value="EXONUCLEASE"/>
    <property type="match status" value="1"/>
</dbReference>
<organism evidence="2 3">
    <name type="scientific">Shewanella piezotolerans (strain WP3 / JCM 13877)</name>
    <dbReference type="NCBI Taxonomy" id="225849"/>
    <lineage>
        <taxon>Bacteria</taxon>
        <taxon>Pseudomonadati</taxon>
        <taxon>Pseudomonadota</taxon>
        <taxon>Gammaproteobacteria</taxon>
        <taxon>Alteromonadales</taxon>
        <taxon>Shewanellaceae</taxon>
        <taxon>Shewanella</taxon>
    </lineage>
</organism>
<dbReference type="Gene3D" id="3.20.20.140">
    <property type="entry name" value="Metal-dependent hydrolases"/>
    <property type="match status" value="1"/>
</dbReference>
<dbReference type="GO" id="GO:0004534">
    <property type="term" value="F:5'-3' RNA exonuclease activity"/>
    <property type="evidence" value="ECO:0007669"/>
    <property type="project" value="TreeGrafter"/>
</dbReference>
<accession>B8CLN1</accession>
<proteinExistence type="predicted"/>
<reference evidence="2 3" key="1">
    <citation type="journal article" date="2008" name="PLoS ONE">
        <title>Environmental adaptation: genomic analysis of the piezotolerant and psychrotolerant deep-sea iron reducing bacterium Shewanella piezotolerans WP3.</title>
        <authorList>
            <person name="Wang F."/>
            <person name="Wang J."/>
            <person name="Jian H."/>
            <person name="Zhang B."/>
            <person name="Li S."/>
            <person name="Wang F."/>
            <person name="Zeng X."/>
            <person name="Gao L."/>
            <person name="Bartlett D.H."/>
            <person name="Yu J."/>
            <person name="Hu S."/>
            <person name="Xiao X."/>
        </authorList>
    </citation>
    <scope>NUCLEOTIDE SEQUENCE [LARGE SCALE GENOMIC DNA]</scope>
    <source>
        <strain evidence="3">WP3 / JCM 13877</strain>
    </source>
</reference>
<dbReference type="NCBIfam" id="NF047791">
    <property type="entry name" value="RNaseRnm"/>
    <property type="match status" value="1"/>
</dbReference>
<dbReference type="HOGENOM" id="CLU_067347_0_0_6"/>
<dbReference type="PANTHER" id="PTHR42924:SF3">
    <property type="entry name" value="POLYMERASE_HISTIDINOL PHOSPHATASE N-TERMINAL DOMAIN-CONTAINING PROTEIN"/>
    <property type="match status" value="1"/>
</dbReference>
<dbReference type="InterPro" id="IPR016195">
    <property type="entry name" value="Pol/histidinol_Pase-like"/>
</dbReference>
<gene>
    <name evidence="2" type="ordered locus">swp_1925</name>
</gene>